<comment type="caution">
    <text evidence="3">The sequence shown here is derived from an EMBL/GenBank/DDBJ whole genome shotgun (WGS) entry which is preliminary data.</text>
</comment>
<name>A0A0R1PZM6_9LACO</name>
<sequence>MVAGDTLLVQLMHNWQEIAKKDQKRILRQQKPLGSFAQTNYSYVSKADPLQKLNLYFPLANSSAEKLPTIIDIHGGGWMYGDCHLNDNYCRFLASQGYAVMSMSYRLLPQVGLKKIIEDIFESLHWLEKFGPQKGFDLARVLLVGDSAGGHLAGLTLCIQKNFQLQSLYEVEALKFNFDALAVVCGVMEPSKLALGKGIMSQAANLQLDLMIGQDSEIADTIDFSQVCQNIDLPPIMVIGGEEDSFWWQTKLFLKALKKSQLRFQTKIWLHSQGSHLKHVFNVTHWEWAESQETNLAMLNFFKRTIAKK</sequence>
<gene>
    <name evidence="3" type="ORF">FD20_GL002480</name>
</gene>
<dbReference type="PANTHER" id="PTHR48081:SF33">
    <property type="entry name" value="KYNURENINE FORMAMIDASE"/>
    <property type="match status" value="1"/>
</dbReference>
<dbReference type="AlphaFoldDB" id="A0A0R1PZM6"/>
<keyword evidence="4" id="KW-1185">Reference proteome</keyword>
<proteinExistence type="predicted"/>
<dbReference type="InterPro" id="IPR049492">
    <property type="entry name" value="BD-FAE-like_dom"/>
</dbReference>
<dbReference type="EMBL" id="AZEG01000008">
    <property type="protein sequence ID" value="KRL37942.1"/>
    <property type="molecule type" value="Genomic_DNA"/>
</dbReference>
<dbReference type="STRING" id="1423812.FD20_GL002480"/>
<dbReference type="Proteomes" id="UP000051155">
    <property type="component" value="Unassembled WGS sequence"/>
</dbReference>
<keyword evidence="1" id="KW-0378">Hydrolase</keyword>
<evidence type="ECO:0000313" key="4">
    <source>
        <dbReference type="Proteomes" id="UP000051155"/>
    </source>
</evidence>
<feature type="domain" description="BD-FAE-like" evidence="2">
    <location>
        <begin position="54"/>
        <end position="245"/>
    </location>
</feature>
<dbReference type="SUPFAM" id="SSF53474">
    <property type="entry name" value="alpha/beta-Hydrolases"/>
    <property type="match status" value="1"/>
</dbReference>
<evidence type="ECO:0000313" key="3">
    <source>
        <dbReference type="EMBL" id="KRL37942.1"/>
    </source>
</evidence>
<dbReference type="Pfam" id="PF20434">
    <property type="entry name" value="BD-FAE"/>
    <property type="match status" value="1"/>
</dbReference>
<dbReference type="GO" id="GO:0016787">
    <property type="term" value="F:hydrolase activity"/>
    <property type="evidence" value="ECO:0007669"/>
    <property type="project" value="UniProtKB-KW"/>
</dbReference>
<dbReference type="InterPro" id="IPR050300">
    <property type="entry name" value="GDXG_lipolytic_enzyme"/>
</dbReference>
<dbReference type="PATRIC" id="fig|1423812.3.peg.2635"/>
<dbReference type="InterPro" id="IPR029058">
    <property type="entry name" value="AB_hydrolase_fold"/>
</dbReference>
<evidence type="ECO:0000256" key="1">
    <source>
        <dbReference type="ARBA" id="ARBA00022801"/>
    </source>
</evidence>
<evidence type="ECO:0000259" key="2">
    <source>
        <dbReference type="Pfam" id="PF20434"/>
    </source>
</evidence>
<reference evidence="3 4" key="1">
    <citation type="journal article" date="2015" name="Genome Announc.">
        <title>Expanding the biotechnology potential of lactobacilli through comparative genomics of 213 strains and associated genera.</title>
        <authorList>
            <person name="Sun Z."/>
            <person name="Harris H.M."/>
            <person name="McCann A."/>
            <person name="Guo C."/>
            <person name="Argimon S."/>
            <person name="Zhang W."/>
            <person name="Yang X."/>
            <person name="Jeffery I.B."/>
            <person name="Cooney J.C."/>
            <person name="Kagawa T.F."/>
            <person name="Liu W."/>
            <person name="Song Y."/>
            <person name="Salvetti E."/>
            <person name="Wrobel A."/>
            <person name="Rasinkangas P."/>
            <person name="Parkhill J."/>
            <person name="Rea M.C."/>
            <person name="O'Sullivan O."/>
            <person name="Ritari J."/>
            <person name="Douillard F.P."/>
            <person name="Paul Ross R."/>
            <person name="Yang R."/>
            <person name="Briner A.E."/>
            <person name="Felis G.E."/>
            <person name="de Vos W.M."/>
            <person name="Barrangou R."/>
            <person name="Klaenhammer T.R."/>
            <person name="Caufield P.W."/>
            <person name="Cui Y."/>
            <person name="Zhang H."/>
            <person name="O'Toole P.W."/>
        </authorList>
    </citation>
    <scope>NUCLEOTIDE SEQUENCE [LARGE SCALE GENOMIC DNA]</scope>
    <source>
        <strain evidence="3 4">DSM 19971</strain>
    </source>
</reference>
<dbReference type="Gene3D" id="3.40.50.1820">
    <property type="entry name" value="alpha/beta hydrolase"/>
    <property type="match status" value="1"/>
</dbReference>
<accession>A0A0R1PZM6</accession>
<dbReference type="PANTHER" id="PTHR48081">
    <property type="entry name" value="AB HYDROLASE SUPERFAMILY PROTEIN C4A8.06C"/>
    <property type="match status" value="1"/>
</dbReference>
<protein>
    <submittedName>
        <fullName evidence="3">Esterase lipase</fullName>
    </submittedName>
</protein>
<organism evidence="3 4">
    <name type="scientific">Liquorilactobacillus uvarum DSM 19971</name>
    <dbReference type="NCBI Taxonomy" id="1423812"/>
    <lineage>
        <taxon>Bacteria</taxon>
        <taxon>Bacillati</taxon>
        <taxon>Bacillota</taxon>
        <taxon>Bacilli</taxon>
        <taxon>Lactobacillales</taxon>
        <taxon>Lactobacillaceae</taxon>
        <taxon>Liquorilactobacillus</taxon>
    </lineage>
</organism>